<evidence type="ECO:0000313" key="3">
    <source>
        <dbReference type="Proteomes" id="UP001595478"/>
    </source>
</evidence>
<dbReference type="RefSeq" id="WP_376921074.1">
    <property type="nucleotide sequence ID" value="NZ_JBHRSW010000043.1"/>
</dbReference>
<dbReference type="Proteomes" id="UP001595478">
    <property type="component" value="Unassembled WGS sequence"/>
</dbReference>
<feature type="chain" id="PRO_5046162685" evidence="1">
    <location>
        <begin position="20"/>
        <end position="142"/>
    </location>
</feature>
<organism evidence="2 3">
    <name type="scientific">Agaribacter flavus</name>
    <dbReference type="NCBI Taxonomy" id="1902781"/>
    <lineage>
        <taxon>Bacteria</taxon>
        <taxon>Pseudomonadati</taxon>
        <taxon>Pseudomonadota</taxon>
        <taxon>Gammaproteobacteria</taxon>
        <taxon>Alteromonadales</taxon>
        <taxon>Alteromonadaceae</taxon>
        <taxon>Agaribacter</taxon>
    </lineage>
</organism>
<proteinExistence type="predicted"/>
<dbReference type="EMBL" id="JBHRSW010000043">
    <property type="protein sequence ID" value="MFC3122947.1"/>
    <property type="molecule type" value="Genomic_DNA"/>
</dbReference>
<feature type="signal peptide" evidence="1">
    <location>
        <begin position="1"/>
        <end position="19"/>
    </location>
</feature>
<dbReference type="Gene3D" id="2.40.50.120">
    <property type="match status" value="1"/>
</dbReference>
<accession>A0ABV7FVT0</accession>
<protein>
    <submittedName>
        <fullName evidence="2">Uncharacterized protein</fullName>
    </submittedName>
</protein>
<dbReference type="SUPFAM" id="SSF50242">
    <property type="entry name" value="TIMP-like"/>
    <property type="match status" value="1"/>
</dbReference>
<keyword evidence="3" id="KW-1185">Reference proteome</keyword>
<reference evidence="3" key="1">
    <citation type="journal article" date="2019" name="Int. J. Syst. Evol. Microbiol.">
        <title>The Global Catalogue of Microorganisms (GCM) 10K type strain sequencing project: providing services to taxonomists for standard genome sequencing and annotation.</title>
        <authorList>
            <consortium name="The Broad Institute Genomics Platform"/>
            <consortium name="The Broad Institute Genome Sequencing Center for Infectious Disease"/>
            <person name="Wu L."/>
            <person name="Ma J."/>
        </authorList>
    </citation>
    <scope>NUCLEOTIDE SEQUENCE [LARGE SCALE GENOMIC DNA]</scope>
    <source>
        <strain evidence="3">KCTC 52473</strain>
    </source>
</reference>
<keyword evidence="1" id="KW-0732">Signal</keyword>
<name>A0ABV7FVT0_9ALTE</name>
<comment type="caution">
    <text evidence="2">The sequence shown here is derived from an EMBL/GenBank/DDBJ whole genome shotgun (WGS) entry which is preliminary data.</text>
</comment>
<sequence>MFKVFSLFLFVAMSFKTQACSCDLGSPEDKLATFDSVFLGKLIEIKNKGTTNAFNEPEIEVTFEQIRRFKGTDKDVVLDTNFNRASCTGYWFKEGQTMLVYASLNDGKLDVMWCGGVIVKEENPEQLQNELIALEEVLRNAS</sequence>
<gene>
    <name evidence="2" type="ORF">ACFOHL_15085</name>
</gene>
<dbReference type="InterPro" id="IPR008993">
    <property type="entry name" value="TIMP-like_OB-fold"/>
</dbReference>
<evidence type="ECO:0000313" key="2">
    <source>
        <dbReference type="EMBL" id="MFC3122947.1"/>
    </source>
</evidence>
<evidence type="ECO:0000256" key="1">
    <source>
        <dbReference type="SAM" id="SignalP"/>
    </source>
</evidence>